<gene>
    <name evidence="3" type="ORF">BASA50_009677</name>
</gene>
<proteinExistence type="predicted"/>
<keyword evidence="4" id="KW-1185">Reference proteome</keyword>
<dbReference type="PANTHER" id="PTHR28219">
    <property type="entry name" value="UPF0642 PROTEIN YBL028C"/>
    <property type="match status" value="1"/>
</dbReference>
<feature type="compositionally biased region" description="Low complexity" evidence="1">
    <location>
        <begin position="70"/>
        <end position="91"/>
    </location>
</feature>
<feature type="compositionally biased region" description="Basic residues" evidence="1">
    <location>
        <begin position="161"/>
        <end position="174"/>
    </location>
</feature>
<feature type="compositionally biased region" description="Basic residues" evidence="1">
    <location>
        <begin position="1"/>
        <end position="15"/>
    </location>
</feature>
<dbReference type="Pfam" id="PF10338">
    <property type="entry name" value="YBL028C_N"/>
    <property type="match status" value="1"/>
</dbReference>
<evidence type="ECO:0000313" key="4">
    <source>
        <dbReference type="Proteomes" id="UP001648503"/>
    </source>
</evidence>
<feature type="domain" description="DUF2423" evidence="2">
    <location>
        <begin position="1"/>
        <end position="40"/>
    </location>
</feature>
<protein>
    <recommendedName>
        <fullName evidence="2">DUF2423 domain-containing protein</fullName>
    </recommendedName>
</protein>
<feature type="region of interest" description="Disordered" evidence="1">
    <location>
        <begin position="64"/>
        <end position="116"/>
    </location>
</feature>
<dbReference type="Proteomes" id="UP001648503">
    <property type="component" value="Unassembled WGS sequence"/>
</dbReference>
<evidence type="ECO:0000256" key="1">
    <source>
        <dbReference type="SAM" id="MobiDB-lite"/>
    </source>
</evidence>
<sequence length="174" mass="19372">MAKGLRSKSARRAKAVRREEVFGPVENLRAQRLAKKLAHTTAESDLIIEDIPVKFSHLAQVIADHRGRSQSRNPRTSRSSTRARSSSVSKESNADAMDQDESDHEVTKSDPLTEAADDNALLDTVVDTEEALKNMSKAHRARLFMSGGKFKKWRSAESKLTRSKKIKAGRSSKK</sequence>
<feature type="region of interest" description="Disordered" evidence="1">
    <location>
        <begin position="1"/>
        <end position="23"/>
    </location>
</feature>
<evidence type="ECO:0000313" key="3">
    <source>
        <dbReference type="EMBL" id="KAH6589976.1"/>
    </source>
</evidence>
<organism evidence="3 4">
    <name type="scientific">Batrachochytrium salamandrivorans</name>
    <dbReference type="NCBI Taxonomy" id="1357716"/>
    <lineage>
        <taxon>Eukaryota</taxon>
        <taxon>Fungi</taxon>
        <taxon>Fungi incertae sedis</taxon>
        <taxon>Chytridiomycota</taxon>
        <taxon>Chytridiomycota incertae sedis</taxon>
        <taxon>Chytridiomycetes</taxon>
        <taxon>Rhizophydiales</taxon>
        <taxon>Rhizophydiales incertae sedis</taxon>
        <taxon>Batrachochytrium</taxon>
    </lineage>
</organism>
<comment type="caution">
    <text evidence="3">The sequence shown here is derived from an EMBL/GenBank/DDBJ whole genome shotgun (WGS) entry which is preliminary data.</text>
</comment>
<name>A0ABQ8F3K0_9FUNG</name>
<dbReference type="PANTHER" id="PTHR28219:SF1">
    <property type="entry name" value="UPF0642 PROTEIN YBL028C"/>
    <property type="match status" value="1"/>
</dbReference>
<evidence type="ECO:0000259" key="2">
    <source>
        <dbReference type="Pfam" id="PF10338"/>
    </source>
</evidence>
<dbReference type="InterPro" id="IPR019434">
    <property type="entry name" value="DUF2423"/>
</dbReference>
<feature type="region of interest" description="Disordered" evidence="1">
    <location>
        <begin position="154"/>
        <end position="174"/>
    </location>
</feature>
<accession>A0ABQ8F3K0</accession>
<dbReference type="EMBL" id="JAFCIX010000438">
    <property type="protein sequence ID" value="KAH6589976.1"/>
    <property type="molecule type" value="Genomic_DNA"/>
</dbReference>
<reference evidence="3 4" key="1">
    <citation type="submission" date="2021-02" db="EMBL/GenBank/DDBJ databases">
        <title>Variation within the Batrachochytrium salamandrivorans European outbreak.</title>
        <authorList>
            <person name="Kelly M."/>
            <person name="Pasmans F."/>
            <person name="Shea T.P."/>
            <person name="Munoz J.F."/>
            <person name="Carranza S."/>
            <person name="Cuomo C.A."/>
            <person name="Martel A."/>
        </authorList>
    </citation>
    <scope>NUCLEOTIDE SEQUENCE [LARGE SCALE GENOMIC DNA]</scope>
    <source>
        <strain evidence="3 4">AMFP18/2</strain>
    </source>
</reference>